<dbReference type="PANTHER" id="PTHR38248:SF2">
    <property type="entry name" value="FUNK1 11"/>
    <property type="match status" value="1"/>
</dbReference>
<dbReference type="InterPro" id="IPR011009">
    <property type="entry name" value="Kinase-like_dom_sf"/>
</dbReference>
<dbReference type="GeneID" id="19306118"/>
<organism evidence="2 3">
    <name type="scientific">Gloeophyllum trabeum (strain ATCC 11539 / FP-39264 / Madison 617)</name>
    <name type="common">Brown rot fungus</name>
    <dbReference type="NCBI Taxonomy" id="670483"/>
    <lineage>
        <taxon>Eukaryota</taxon>
        <taxon>Fungi</taxon>
        <taxon>Dikarya</taxon>
        <taxon>Basidiomycota</taxon>
        <taxon>Agaricomycotina</taxon>
        <taxon>Agaricomycetes</taxon>
        <taxon>Gloeophyllales</taxon>
        <taxon>Gloeophyllaceae</taxon>
        <taxon>Gloeophyllum</taxon>
    </lineage>
</organism>
<dbReference type="RefSeq" id="XP_007866131.1">
    <property type="nucleotide sequence ID" value="XM_007867940.1"/>
</dbReference>
<dbReference type="STRING" id="670483.S7RQI9"/>
<evidence type="ECO:0000313" key="2">
    <source>
        <dbReference type="EMBL" id="EPQ55159.1"/>
    </source>
</evidence>
<dbReference type="EMBL" id="KB469302">
    <property type="protein sequence ID" value="EPQ55159.1"/>
    <property type="molecule type" value="Genomic_DNA"/>
</dbReference>
<dbReference type="InterPro" id="IPR008266">
    <property type="entry name" value="Tyr_kinase_AS"/>
</dbReference>
<dbReference type="InterPro" id="IPR040976">
    <property type="entry name" value="Pkinase_fungal"/>
</dbReference>
<dbReference type="OMA" id="QTHIYAM"/>
<name>S7RQI9_GLOTA</name>
<dbReference type="OrthoDB" id="2747778at2759"/>
<gene>
    <name evidence="2" type="ORF">GLOTRDRAFT_42272</name>
</gene>
<dbReference type="GO" id="GO:0004672">
    <property type="term" value="F:protein kinase activity"/>
    <property type="evidence" value="ECO:0007669"/>
    <property type="project" value="InterPro"/>
</dbReference>
<feature type="domain" description="Fungal-type protein kinase" evidence="1">
    <location>
        <begin position="7"/>
        <end position="179"/>
    </location>
</feature>
<dbReference type="eggNOG" id="ENOG502SIZI">
    <property type="taxonomic scope" value="Eukaryota"/>
</dbReference>
<reference evidence="2 3" key="1">
    <citation type="journal article" date="2012" name="Science">
        <title>The Paleozoic origin of enzymatic lignin decomposition reconstructed from 31 fungal genomes.</title>
        <authorList>
            <person name="Floudas D."/>
            <person name="Binder M."/>
            <person name="Riley R."/>
            <person name="Barry K."/>
            <person name="Blanchette R.A."/>
            <person name="Henrissat B."/>
            <person name="Martinez A.T."/>
            <person name="Otillar R."/>
            <person name="Spatafora J.W."/>
            <person name="Yadav J.S."/>
            <person name="Aerts A."/>
            <person name="Benoit I."/>
            <person name="Boyd A."/>
            <person name="Carlson A."/>
            <person name="Copeland A."/>
            <person name="Coutinho P.M."/>
            <person name="de Vries R.P."/>
            <person name="Ferreira P."/>
            <person name="Findley K."/>
            <person name="Foster B."/>
            <person name="Gaskell J."/>
            <person name="Glotzer D."/>
            <person name="Gorecki P."/>
            <person name="Heitman J."/>
            <person name="Hesse C."/>
            <person name="Hori C."/>
            <person name="Igarashi K."/>
            <person name="Jurgens J.A."/>
            <person name="Kallen N."/>
            <person name="Kersten P."/>
            <person name="Kohler A."/>
            <person name="Kuees U."/>
            <person name="Kumar T.K.A."/>
            <person name="Kuo A."/>
            <person name="LaButti K."/>
            <person name="Larrondo L.F."/>
            <person name="Lindquist E."/>
            <person name="Ling A."/>
            <person name="Lombard V."/>
            <person name="Lucas S."/>
            <person name="Lundell T."/>
            <person name="Martin R."/>
            <person name="McLaughlin D.J."/>
            <person name="Morgenstern I."/>
            <person name="Morin E."/>
            <person name="Murat C."/>
            <person name="Nagy L.G."/>
            <person name="Nolan M."/>
            <person name="Ohm R.A."/>
            <person name="Patyshakuliyeva A."/>
            <person name="Rokas A."/>
            <person name="Ruiz-Duenas F.J."/>
            <person name="Sabat G."/>
            <person name="Salamov A."/>
            <person name="Samejima M."/>
            <person name="Schmutz J."/>
            <person name="Slot J.C."/>
            <person name="St John F."/>
            <person name="Stenlid J."/>
            <person name="Sun H."/>
            <person name="Sun S."/>
            <person name="Syed K."/>
            <person name="Tsang A."/>
            <person name="Wiebenga A."/>
            <person name="Young D."/>
            <person name="Pisabarro A."/>
            <person name="Eastwood D.C."/>
            <person name="Martin F."/>
            <person name="Cullen D."/>
            <person name="Grigoriev I.V."/>
            <person name="Hibbett D.S."/>
        </authorList>
    </citation>
    <scope>NUCLEOTIDE SEQUENCE [LARGE SCALE GENOMIC DNA]</scope>
    <source>
        <strain evidence="2 3">ATCC 11539</strain>
    </source>
</reference>
<dbReference type="HOGENOM" id="CLU_006410_1_1_1"/>
<dbReference type="PANTHER" id="PTHR38248">
    <property type="entry name" value="FUNK1 6"/>
    <property type="match status" value="1"/>
</dbReference>
<proteinExistence type="predicted"/>
<dbReference type="AlphaFoldDB" id="S7RQI9"/>
<dbReference type="Pfam" id="PF17667">
    <property type="entry name" value="Pkinase_fungal"/>
    <property type="match status" value="1"/>
</dbReference>
<protein>
    <recommendedName>
        <fullName evidence="1">Fungal-type protein kinase domain-containing protein</fullName>
    </recommendedName>
</protein>
<accession>S7RQI9</accession>
<dbReference type="Proteomes" id="UP000030669">
    <property type="component" value="Unassembled WGS sequence"/>
</dbReference>
<feature type="non-terminal residue" evidence="2">
    <location>
        <position position="1"/>
    </location>
</feature>
<sequence>LAGWATRGYVAWDVTGGRLVFLKHCWQVPTLTKEGDTLLKLKGVDVPFVLTLVCHGDVESQTTVTPGCWDKERDGEESTMKPHTHYRLVVEEIGCPLDDFSNSRELVQVIHECICAHCVAFNDAHILHRDISVGNILIIRKTKDRVVLGQGLLNDWDLSKDTEIKSPRQRDRTVRTLSFPIFQ</sequence>
<dbReference type="KEGG" id="gtr:GLOTRDRAFT_42272"/>
<evidence type="ECO:0000259" key="1">
    <source>
        <dbReference type="Pfam" id="PF17667"/>
    </source>
</evidence>
<dbReference type="PROSITE" id="PS00109">
    <property type="entry name" value="PROTEIN_KINASE_TYR"/>
    <property type="match status" value="1"/>
</dbReference>
<evidence type="ECO:0000313" key="3">
    <source>
        <dbReference type="Proteomes" id="UP000030669"/>
    </source>
</evidence>
<keyword evidence="3" id="KW-1185">Reference proteome</keyword>
<dbReference type="SUPFAM" id="SSF56112">
    <property type="entry name" value="Protein kinase-like (PK-like)"/>
    <property type="match status" value="1"/>
</dbReference>